<accession>B7KMX7</accession>
<dbReference type="InterPro" id="IPR000157">
    <property type="entry name" value="TIR_dom"/>
</dbReference>
<dbReference type="Gene3D" id="3.40.50.300">
    <property type="entry name" value="P-loop containing nucleotide triphosphate hydrolases"/>
    <property type="match status" value="1"/>
</dbReference>
<organism evidence="2 3">
    <name type="scientific">Gloeothece citriformis (strain PCC 7424)</name>
    <name type="common">Cyanothece sp. (strain PCC 7424)</name>
    <dbReference type="NCBI Taxonomy" id="65393"/>
    <lineage>
        <taxon>Bacteria</taxon>
        <taxon>Bacillati</taxon>
        <taxon>Cyanobacteriota</taxon>
        <taxon>Cyanophyceae</taxon>
        <taxon>Oscillatoriophycideae</taxon>
        <taxon>Chroococcales</taxon>
        <taxon>Aphanothecaceae</taxon>
        <taxon>Gloeothece</taxon>
        <taxon>Gloeothece citriformis</taxon>
    </lineage>
</organism>
<gene>
    <name evidence="2" type="ordered locus">PCC7424_5586</name>
</gene>
<geneLocation type="plasmid" evidence="2 3">
    <name>pP742404</name>
</geneLocation>
<dbReference type="RefSeq" id="WP_012599382.1">
    <property type="nucleotide sequence ID" value="NC_011732.1"/>
</dbReference>
<evidence type="ECO:0000313" key="3">
    <source>
        <dbReference type="Proteomes" id="UP000002384"/>
    </source>
</evidence>
<dbReference type="KEGG" id="cyc:PCC7424_5586"/>
<dbReference type="InterPro" id="IPR035897">
    <property type="entry name" value="Toll_tir_struct_dom_sf"/>
</dbReference>
<sequence length="504" mass="57559">MKPYLEDVYKLSGLPTYTFVKPVEYQKLLVSLRTPGRGLVIEGPSGIGKTTSVSNAIVELGLKTKTVKLSARKNDDRALITELPEMGKIGLVIIDDFHRLDEATKQIIADLMKTLADEEDEKSKLVLVGINKAGNSLIEFAKDLTNRMDIIRFESNPEERILELIHKGEQALRININIKEEIAQNVHGSFHLAQLLCHHTCLDSQVTEKSEVEKTLTVSFEVVKERVLEELSRTFLGIARKFATGPRLRREGRAPYLQILHWLSESNDWSLNLEQALSLHPDHKASVGQVVEKNLLANFLAKNEEMFAEVLHYDSNTRILSVEDPKFVYFLKNILWSKFAQQVGFLSTYFKCCYDFALSFAGPERDIAEAIANKLSDAEIAVFYDKNEQHRILAENVEEYLAPIYRTEAQFVIVLLGQEYPKRIWTKFESEQFKSRFGQSSIIPIWFSDAPPNWFDETSRVGGLEYNKNKDKDSQIDYIVDILLKKLAEARGLNEHGKQLSLEF</sequence>
<dbReference type="EMBL" id="CP001295">
    <property type="protein sequence ID" value="ACK74149.1"/>
    <property type="molecule type" value="Genomic_DNA"/>
</dbReference>
<dbReference type="Proteomes" id="UP000002384">
    <property type="component" value="Plasmid pP742404"/>
</dbReference>
<name>B7KMX7_GLOC7</name>
<dbReference type="HOGENOM" id="CLU_525575_0_0_3"/>
<evidence type="ECO:0000259" key="1">
    <source>
        <dbReference type="SMART" id="SM00382"/>
    </source>
</evidence>
<dbReference type="OrthoDB" id="3838036at2"/>
<dbReference type="InterPro" id="IPR003593">
    <property type="entry name" value="AAA+_ATPase"/>
</dbReference>
<dbReference type="InterPro" id="IPR003959">
    <property type="entry name" value="ATPase_AAA_core"/>
</dbReference>
<dbReference type="SUPFAM" id="SSF52540">
    <property type="entry name" value="P-loop containing nucleoside triphosphate hydrolases"/>
    <property type="match status" value="1"/>
</dbReference>
<dbReference type="GO" id="GO:0016887">
    <property type="term" value="F:ATP hydrolysis activity"/>
    <property type="evidence" value="ECO:0007669"/>
    <property type="project" value="InterPro"/>
</dbReference>
<dbReference type="AlphaFoldDB" id="B7KMX7"/>
<protein>
    <submittedName>
        <fullName evidence="2">ATPase</fullName>
    </submittedName>
</protein>
<dbReference type="GO" id="GO:0007165">
    <property type="term" value="P:signal transduction"/>
    <property type="evidence" value="ECO:0007669"/>
    <property type="project" value="InterPro"/>
</dbReference>
<dbReference type="Pfam" id="PF00004">
    <property type="entry name" value="AAA"/>
    <property type="match status" value="1"/>
</dbReference>
<dbReference type="SMART" id="SM00382">
    <property type="entry name" value="AAA"/>
    <property type="match status" value="1"/>
</dbReference>
<evidence type="ECO:0000313" key="2">
    <source>
        <dbReference type="EMBL" id="ACK74149.1"/>
    </source>
</evidence>
<dbReference type="Pfam" id="PF13676">
    <property type="entry name" value="TIR_2"/>
    <property type="match status" value="1"/>
</dbReference>
<reference evidence="3" key="1">
    <citation type="journal article" date="2011" name="MBio">
        <title>Novel metabolic attributes of the genus Cyanothece, comprising a group of unicellular nitrogen-fixing Cyanobacteria.</title>
        <authorList>
            <person name="Bandyopadhyay A."/>
            <person name="Elvitigala T."/>
            <person name="Welsh E."/>
            <person name="Stockel J."/>
            <person name="Liberton M."/>
            <person name="Min H."/>
            <person name="Sherman L.A."/>
            <person name="Pakrasi H.B."/>
        </authorList>
    </citation>
    <scope>NUCLEOTIDE SEQUENCE [LARGE SCALE GENOMIC DNA]</scope>
    <source>
        <strain evidence="3">PCC 7424</strain>
        <plasmid evidence="3">pP742404</plasmid>
    </source>
</reference>
<dbReference type="GO" id="GO:0005524">
    <property type="term" value="F:ATP binding"/>
    <property type="evidence" value="ECO:0007669"/>
    <property type="project" value="InterPro"/>
</dbReference>
<feature type="domain" description="AAA+ ATPase" evidence="1">
    <location>
        <begin position="35"/>
        <end position="260"/>
    </location>
</feature>
<keyword evidence="2" id="KW-0614">Plasmid</keyword>
<dbReference type="CDD" id="cd00009">
    <property type="entry name" value="AAA"/>
    <property type="match status" value="1"/>
</dbReference>
<dbReference type="SUPFAM" id="SSF52200">
    <property type="entry name" value="Toll/Interleukin receptor TIR domain"/>
    <property type="match status" value="1"/>
</dbReference>
<keyword evidence="3" id="KW-1185">Reference proteome</keyword>
<dbReference type="InterPro" id="IPR027417">
    <property type="entry name" value="P-loop_NTPase"/>
</dbReference>
<dbReference type="Gene3D" id="3.40.50.10140">
    <property type="entry name" value="Toll/interleukin-1 receptor homology (TIR) domain"/>
    <property type="match status" value="1"/>
</dbReference>
<proteinExistence type="predicted"/>